<evidence type="ECO:0000259" key="1">
    <source>
        <dbReference type="PROSITE" id="PS50965"/>
    </source>
</evidence>
<dbReference type="InterPro" id="IPR011528">
    <property type="entry name" value="NERD"/>
</dbReference>
<protein>
    <recommendedName>
        <fullName evidence="1">NERD domain-containing protein</fullName>
    </recommendedName>
</protein>
<dbReference type="Pfam" id="PF08378">
    <property type="entry name" value="NERD"/>
    <property type="match status" value="1"/>
</dbReference>
<evidence type="ECO:0000313" key="2">
    <source>
        <dbReference type="EMBL" id="KUP05242.1"/>
    </source>
</evidence>
<evidence type="ECO:0000313" key="3">
    <source>
        <dbReference type="Proteomes" id="UP000074108"/>
    </source>
</evidence>
<dbReference type="EMBL" id="LDYG01000042">
    <property type="protein sequence ID" value="KUP05242.1"/>
    <property type="molecule type" value="Genomic_DNA"/>
</dbReference>
<dbReference type="AlphaFoldDB" id="A0A147K5W1"/>
<dbReference type="PROSITE" id="PS50965">
    <property type="entry name" value="NERD"/>
    <property type="match status" value="1"/>
</dbReference>
<proteinExistence type="predicted"/>
<dbReference type="Proteomes" id="UP000074108">
    <property type="component" value="Unassembled WGS sequence"/>
</dbReference>
<sequence length="321" mass="37321">MIVFPLKKSYPHLQLEALVTRVSPTHPSYETIVSDLGKRKIGYFGEERASYYFTLLPSDTCRIFHGLRLNVDNLYFQMDVLVLTPSFILVFEVKNSTRHLHYDSKTEQFYKIETDGRKVGTYNPIEQVHNQAYLLSRWLQVKGVEQLPIDYYVVRSNPKSVLEITGSAPHITSKFISSENIPNTVRKVDARNFPIILDKKTMKKVNQKLLHSHEDLHLDLFKTYDLTHDDIHVGVICKDCGSRPMVKKRNGWLCPDCTSIDKNSWKLAVDDWFYIMNEGITAKTCQHFLQLDSRHQAKRLLAQLPLEIVGENIKTTYFRKE</sequence>
<gene>
    <name evidence="2" type="ORF">Q75_13405</name>
</gene>
<reference evidence="2 3" key="1">
    <citation type="journal article" date="2016" name="Front. Microbiol.">
        <title>Microevolution Analysis of Bacillus coahuilensis Unveils Differences in Phosphorus Acquisition Strategies and Their Regulation.</title>
        <authorList>
            <person name="Gomez-Lunar Z."/>
            <person name="Hernandez-Gonzalez I."/>
            <person name="Rodriguez-Torres M.D."/>
            <person name="Souza V."/>
            <person name="Olmedo-Alvarez G."/>
        </authorList>
    </citation>
    <scope>NUCLEOTIDE SEQUENCE [LARGE SCALE GENOMIC DNA]</scope>
    <source>
        <strain evidence="3">p1.1.43</strain>
    </source>
</reference>
<organism evidence="2 3">
    <name type="scientific">Bacillus coahuilensis p1.1.43</name>
    <dbReference type="NCBI Taxonomy" id="1150625"/>
    <lineage>
        <taxon>Bacteria</taxon>
        <taxon>Bacillati</taxon>
        <taxon>Bacillota</taxon>
        <taxon>Bacilli</taxon>
        <taxon>Bacillales</taxon>
        <taxon>Bacillaceae</taxon>
        <taxon>Bacillus</taxon>
    </lineage>
</organism>
<name>A0A147K5W1_9BACI</name>
<dbReference type="STRING" id="1150625.Q75_13405"/>
<keyword evidence="3" id="KW-1185">Reference proteome</keyword>
<dbReference type="PATRIC" id="fig|1150625.3.peg.2822"/>
<dbReference type="RefSeq" id="WP_059351644.1">
    <property type="nucleotide sequence ID" value="NZ_LDYG01000042.1"/>
</dbReference>
<comment type="caution">
    <text evidence="2">The sequence shown here is derived from an EMBL/GenBank/DDBJ whole genome shotgun (WGS) entry which is preliminary data.</text>
</comment>
<accession>A0A147K5W1</accession>
<feature type="domain" description="NERD" evidence="1">
    <location>
        <begin position="41"/>
        <end position="158"/>
    </location>
</feature>